<dbReference type="AlphaFoldDB" id="A0A1H2HGR2"/>
<evidence type="ECO:0000313" key="2">
    <source>
        <dbReference type="Proteomes" id="UP000183180"/>
    </source>
</evidence>
<accession>A0A1H2HGR2</accession>
<dbReference type="STRING" id="158898.SAMN04488548_134453"/>
<dbReference type="Proteomes" id="UP000183180">
    <property type="component" value="Unassembled WGS sequence"/>
</dbReference>
<reference evidence="1 2" key="1">
    <citation type="submission" date="2016-10" db="EMBL/GenBank/DDBJ databases">
        <authorList>
            <person name="de Groot N.N."/>
        </authorList>
    </citation>
    <scope>NUCLEOTIDE SEQUENCE [LARGE SCALE GENOMIC DNA]</scope>
    <source>
        <strain evidence="1 2">DSM 44215</strain>
    </source>
</reference>
<gene>
    <name evidence="1" type="ORF">SAMN04488548_134453</name>
</gene>
<proteinExistence type="predicted"/>
<sequence length="178" mass="18625">MAVPTRTQARQWKSAYDLNNQESVLTAIADKLFGLAKSIPLTVDNLAWSGHSRGAAVGAAERQGGQVSQAASAVDGLRTTLESTGRTIGNLASTLTSDGDGLVTDGFSVSETWEVKDTYDYELMRLLAGAAAEDSTVSNQIDTMQTERANTAISETVRLQALATSLGEADTNGAAALN</sequence>
<evidence type="ECO:0000313" key="1">
    <source>
        <dbReference type="EMBL" id="SDU30929.1"/>
    </source>
</evidence>
<name>A0A1H2HGR2_9ACTN</name>
<dbReference type="EMBL" id="FNLM01000034">
    <property type="protein sequence ID" value="SDU30929.1"/>
    <property type="molecule type" value="Genomic_DNA"/>
</dbReference>
<protein>
    <submittedName>
        <fullName evidence="1">Uncharacterized protein</fullName>
    </submittedName>
</protein>
<organism evidence="1 2">
    <name type="scientific">Gordonia westfalica</name>
    <dbReference type="NCBI Taxonomy" id="158898"/>
    <lineage>
        <taxon>Bacteria</taxon>
        <taxon>Bacillati</taxon>
        <taxon>Actinomycetota</taxon>
        <taxon>Actinomycetes</taxon>
        <taxon>Mycobacteriales</taxon>
        <taxon>Gordoniaceae</taxon>
        <taxon>Gordonia</taxon>
    </lineage>
</organism>